<dbReference type="RefSeq" id="WP_144347152.1">
    <property type="nucleotide sequence ID" value="NZ_VMKP01000001.1"/>
</dbReference>
<dbReference type="InterPro" id="IPR029401">
    <property type="entry name" value="Nudix_N"/>
</dbReference>
<accession>A0A557RNG1</accession>
<dbReference type="Pfam" id="PF14803">
    <property type="entry name" value="Zn_ribbon_Nudix"/>
    <property type="match status" value="1"/>
</dbReference>
<dbReference type="Gene3D" id="2.20.70.10">
    <property type="match status" value="1"/>
</dbReference>
<dbReference type="Gene3D" id="3.90.79.10">
    <property type="entry name" value="Nucleoside Triphosphate Pyrophosphohydrolase"/>
    <property type="match status" value="1"/>
</dbReference>
<dbReference type="PANTHER" id="PTHR43222">
    <property type="entry name" value="NUDIX HYDROLASE 23"/>
    <property type="match status" value="1"/>
</dbReference>
<dbReference type="EMBL" id="VMKP01000001">
    <property type="protein sequence ID" value="TVO66662.1"/>
    <property type="molecule type" value="Genomic_DNA"/>
</dbReference>
<dbReference type="AlphaFoldDB" id="A0A557RNG1"/>
<dbReference type="CDD" id="cd04511">
    <property type="entry name" value="NUDIX_Hydrolase"/>
    <property type="match status" value="1"/>
</dbReference>
<dbReference type="SUPFAM" id="SSF55811">
    <property type="entry name" value="Nudix"/>
    <property type="match status" value="1"/>
</dbReference>
<sequence length="180" mass="20264">MSDSEQPTVGPRHYQIPEGDDRERLTCPDCGFIAYENPRIVVGAVARAEDERILLCRRAIPPRIGYWTLPAGYMELGETAETGARREAWEEARAQLKLTGLLAVYSLARIHQVQLIYRAVLTDPHVEAGPESQSVGLFHYSELPWDELAFPTVRWALEQDHQAHMQGHGEAFANPTAEED</sequence>
<dbReference type="Proteomes" id="UP000316688">
    <property type="component" value="Unassembled WGS sequence"/>
</dbReference>
<feature type="domain" description="Nudix hydrolase" evidence="2">
    <location>
        <begin position="37"/>
        <end position="162"/>
    </location>
</feature>
<proteinExistence type="predicted"/>
<comment type="caution">
    <text evidence="3">The sequence shown here is derived from an EMBL/GenBank/DDBJ whole genome shotgun (WGS) entry which is preliminary data.</text>
</comment>
<protein>
    <submittedName>
        <fullName evidence="3">NUDIX hydrolase</fullName>
    </submittedName>
</protein>
<gene>
    <name evidence="3" type="ORF">FPL11_02970</name>
</gene>
<dbReference type="PANTHER" id="PTHR43222:SF2">
    <property type="entry name" value="NUDIX HYDROLASE 23, CHLOROPLASTIC"/>
    <property type="match status" value="1"/>
</dbReference>
<dbReference type="Pfam" id="PF00293">
    <property type="entry name" value="NUDIX"/>
    <property type="match status" value="1"/>
</dbReference>
<keyword evidence="3" id="KW-0378">Hydrolase</keyword>
<keyword evidence="4" id="KW-1185">Reference proteome</keyword>
<dbReference type="PROSITE" id="PS51462">
    <property type="entry name" value="NUDIX"/>
    <property type="match status" value="1"/>
</dbReference>
<evidence type="ECO:0000256" key="1">
    <source>
        <dbReference type="SAM" id="MobiDB-lite"/>
    </source>
</evidence>
<reference evidence="3 4" key="1">
    <citation type="submission" date="2019-07" db="EMBL/GenBank/DDBJ databases">
        <title>Reclasification of Spiribacter aquaticus.</title>
        <authorList>
            <person name="Leon M.J."/>
            <person name="Sanchez-Porro C."/>
            <person name="Ventosa A."/>
        </authorList>
    </citation>
    <scope>NUCLEOTIDE SEQUENCE [LARGE SCALE GENOMIC DNA]</scope>
    <source>
        <strain evidence="3 4">SP30</strain>
    </source>
</reference>
<feature type="region of interest" description="Disordered" evidence="1">
    <location>
        <begin position="1"/>
        <end position="22"/>
    </location>
</feature>
<dbReference type="InterPro" id="IPR015797">
    <property type="entry name" value="NUDIX_hydrolase-like_dom_sf"/>
</dbReference>
<evidence type="ECO:0000313" key="3">
    <source>
        <dbReference type="EMBL" id="TVO66662.1"/>
    </source>
</evidence>
<dbReference type="GO" id="GO:0016787">
    <property type="term" value="F:hydrolase activity"/>
    <property type="evidence" value="ECO:0007669"/>
    <property type="project" value="UniProtKB-KW"/>
</dbReference>
<evidence type="ECO:0000313" key="4">
    <source>
        <dbReference type="Proteomes" id="UP000316688"/>
    </source>
</evidence>
<organism evidence="3 4">
    <name type="scientific">Spiribacter aquaticus</name>
    <dbReference type="NCBI Taxonomy" id="1935996"/>
    <lineage>
        <taxon>Bacteria</taxon>
        <taxon>Pseudomonadati</taxon>
        <taxon>Pseudomonadota</taxon>
        <taxon>Gammaproteobacteria</taxon>
        <taxon>Chromatiales</taxon>
        <taxon>Ectothiorhodospiraceae</taxon>
        <taxon>Spiribacter</taxon>
    </lineage>
</organism>
<dbReference type="InterPro" id="IPR000086">
    <property type="entry name" value="NUDIX_hydrolase_dom"/>
</dbReference>
<evidence type="ECO:0000259" key="2">
    <source>
        <dbReference type="PROSITE" id="PS51462"/>
    </source>
</evidence>
<name>A0A557RNG1_9GAMM</name>